<gene>
    <name evidence="1" type="ORF">Q7514_32365</name>
</gene>
<dbReference type="SUPFAM" id="SSF51905">
    <property type="entry name" value="FAD/NAD(P)-binding domain"/>
    <property type="match status" value="1"/>
</dbReference>
<dbReference type="Proteomes" id="UP001336020">
    <property type="component" value="Unassembled WGS sequence"/>
</dbReference>
<dbReference type="Gene3D" id="3.50.50.60">
    <property type="entry name" value="FAD/NAD(P)-binding domain"/>
    <property type="match status" value="1"/>
</dbReference>
<evidence type="ECO:0000313" key="2">
    <source>
        <dbReference type="Proteomes" id="UP001336020"/>
    </source>
</evidence>
<protein>
    <submittedName>
        <fullName evidence="1">FAD-dependent oxidoreductase</fullName>
    </submittedName>
</protein>
<accession>A0ABU7LL33</accession>
<dbReference type="Pfam" id="PF13738">
    <property type="entry name" value="Pyr_redox_3"/>
    <property type="match status" value="1"/>
</dbReference>
<organism evidence="1 2">
    <name type="scientific">Rhodococcus artemisiae</name>
    <dbReference type="NCBI Taxonomy" id="714159"/>
    <lineage>
        <taxon>Bacteria</taxon>
        <taxon>Bacillati</taxon>
        <taxon>Actinomycetota</taxon>
        <taxon>Actinomycetes</taxon>
        <taxon>Mycobacteriales</taxon>
        <taxon>Nocardiaceae</taxon>
        <taxon>Rhodococcus</taxon>
    </lineage>
</organism>
<feature type="non-terminal residue" evidence="1">
    <location>
        <position position="88"/>
    </location>
</feature>
<sequence length="88" mass="9401">MSELPVVVVGAGPIGLAAAAHLRERGLEPLVLERGDVAGAAITQWHGVRTFSRWAELIDPAARRLLDTTGWTAPDDDAYPIGQDWAGQ</sequence>
<dbReference type="EMBL" id="JAUTXY010000030">
    <property type="protein sequence ID" value="MEE2062230.1"/>
    <property type="molecule type" value="Genomic_DNA"/>
</dbReference>
<proteinExistence type="predicted"/>
<dbReference type="RefSeq" id="WP_330137279.1">
    <property type="nucleotide sequence ID" value="NZ_JAUTXY010000030.1"/>
</dbReference>
<name>A0ABU7LL33_9NOCA</name>
<keyword evidence="2" id="KW-1185">Reference proteome</keyword>
<reference evidence="1 2" key="1">
    <citation type="submission" date="2023-07" db="EMBL/GenBank/DDBJ databases">
        <authorList>
            <person name="Girao M."/>
            <person name="Carvalho M.F."/>
        </authorList>
    </citation>
    <scope>NUCLEOTIDE SEQUENCE [LARGE SCALE GENOMIC DNA]</scope>
    <source>
        <strain evidence="1 2">YIM65754</strain>
    </source>
</reference>
<dbReference type="InterPro" id="IPR036188">
    <property type="entry name" value="FAD/NAD-bd_sf"/>
</dbReference>
<comment type="caution">
    <text evidence="1">The sequence shown here is derived from an EMBL/GenBank/DDBJ whole genome shotgun (WGS) entry which is preliminary data.</text>
</comment>
<evidence type="ECO:0000313" key="1">
    <source>
        <dbReference type="EMBL" id="MEE2062230.1"/>
    </source>
</evidence>